<dbReference type="Gene3D" id="2.80.10.50">
    <property type="match status" value="1"/>
</dbReference>
<name>A0A9Q5NB39_SANBA</name>
<feature type="domain" description="Ricin B lectin" evidence="1">
    <location>
        <begin position="6"/>
        <end position="79"/>
    </location>
</feature>
<reference evidence="2" key="1">
    <citation type="submission" date="2016-06" db="EMBL/GenBank/DDBJ databases">
        <title>Draft Genome sequence of the fungus Inonotus baumii.</title>
        <authorList>
            <person name="Zhu H."/>
            <person name="Lin W."/>
        </authorList>
    </citation>
    <scope>NUCLEOTIDE SEQUENCE</scope>
    <source>
        <strain evidence="2">821</strain>
    </source>
</reference>
<dbReference type="OrthoDB" id="2131701at2759"/>
<evidence type="ECO:0000313" key="2">
    <source>
        <dbReference type="EMBL" id="OCB90571.1"/>
    </source>
</evidence>
<dbReference type="AlphaFoldDB" id="A0A9Q5NB39"/>
<dbReference type="Proteomes" id="UP000757232">
    <property type="component" value="Unassembled WGS sequence"/>
</dbReference>
<protein>
    <submittedName>
        <fullName evidence="2">Ricin B-like lectin</fullName>
    </submittedName>
</protein>
<dbReference type="SUPFAM" id="SSF50370">
    <property type="entry name" value="Ricin B-like lectins"/>
    <property type="match status" value="1"/>
</dbReference>
<evidence type="ECO:0000313" key="3">
    <source>
        <dbReference type="Proteomes" id="UP000757232"/>
    </source>
</evidence>
<organism evidence="2 3">
    <name type="scientific">Sanghuangporus baumii</name>
    <name type="common">Phellinus baumii</name>
    <dbReference type="NCBI Taxonomy" id="108892"/>
    <lineage>
        <taxon>Eukaryota</taxon>
        <taxon>Fungi</taxon>
        <taxon>Dikarya</taxon>
        <taxon>Basidiomycota</taxon>
        <taxon>Agaricomycotina</taxon>
        <taxon>Agaricomycetes</taxon>
        <taxon>Hymenochaetales</taxon>
        <taxon>Hymenochaetaceae</taxon>
        <taxon>Sanghuangporus</taxon>
    </lineage>
</organism>
<keyword evidence="3" id="KW-1185">Reference proteome</keyword>
<proteinExistence type="predicted"/>
<comment type="caution">
    <text evidence="2">The sequence shown here is derived from an EMBL/GenBank/DDBJ whole genome shotgun (WGS) entry which is preliminary data.</text>
</comment>
<dbReference type="InterPro" id="IPR035992">
    <property type="entry name" value="Ricin_B-like_lectins"/>
</dbReference>
<dbReference type="CDD" id="cd23422">
    <property type="entry name" value="beta-trefoil_Ricin_MPL_CNL"/>
    <property type="match status" value="1"/>
</dbReference>
<dbReference type="InterPro" id="IPR000772">
    <property type="entry name" value="Ricin_B_lectin"/>
</dbReference>
<accession>A0A9Q5NB39</accession>
<gene>
    <name evidence="2" type="ORF">A7U60_g2188</name>
</gene>
<evidence type="ECO:0000259" key="1">
    <source>
        <dbReference type="Pfam" id="PF14200"/>
    </source>
</evidence>
<dbReference type="Pfam" id="PF14200">
    <property type="entry name" value="RicinB_lectin_2"/>
    <property type="match status" value="1"/>
</dbReference>
<sequence>MSQSIQPGTYKLINVKAGTALDLSGGDNRTIIGFQDTGGDNQKWTISEPDSDENQTIYCQAKNLYLAIEDAPNDWTRVIASSSPDKWAIRRDSEDSSVWRVFFPGTGFNFDLANHGDPTVSVAFAAFLYGNQSPHTDG</sequence>
<dbReference type="EMBL" id="LNZH02000125">
    <property type="protein sequence ID" value="OCB90571.1"/>
    <property type="molecule type" value="Genomic_DNA"/>
</dbReference>